<protein>
    <recommendedName>
        <fullName evidence="5">Arsenite methyltransferase</fullName>
        <ecNumber evidence="4">2.1.1.137</ecNumber>
    </recommendedName>
</protein>
<dbReference type="EC" id="2.1.1.137" evidence="4"/>
<keyword evidence="1" id="KW-0808">Transferase</keyword>
<dbReference type="PANTHER" id="PTHR43675:SF8">
    <property type="entry name" value="ARSENITE METHYLTRANSFERASE"/>
    <property type="match status" value="1"/>
</dbReference>
<evidence type="ECO:0000313" key="10">
    <source>
        <dbReference type="EMBL" id="VAW77866.1"/>
    </source>
</evidence>
<dbReference type="InterPro" id="IPR026669">
    <property type="entry name" value="Arsenite_MeTrfase-like"/>
</dbReference>
<dbReference type="InterPro" id="IPR025714">
    <property type="entry name" value="Methyltranfer_dom"/>
</dbReference>
<evidence type="ECO:0000259" key="9">
    <source>
        <dbReference type="Pfam" id="PF13847"/>
    </source>
</evidence>
<evidence type="ECO:0000256" key="4">
    <source>
        <dbReference type="ARBA" id="ARBA00034521"/>
    </source>
</evidence>
<dbReference type="EMBL" id="UOFN01000083">
    <property type="protein sequence ID" value="VAW77866.1"/>
    <property type="molecule type" value="Genomic_DNA"/>
</dbReference>
<dbReference type="GO" id="GO:0030791">
    <property type="term" value="F:arsenite methyltransferase activity"/>
    <property type="evidence" value="ECO:0007669"/>
    <property type="project" value="UniProtKB-EC"/>
</dbReference>
<dbReference type="AlphaFoldDB" id="A0A3B0ZAZ5"/>
<evidence type="ECO:0000256" key="2">
    <source>
        <dbReference type="ARBA" id="ARBA00022691"/>
    </source>
</evidence>
<name>A0A3B0ZAZ5_9ZZZZ</name>
<sequence>MSSCGKNDVKEDLIALYTMLAEKPDMDFGWSKGKSNARRLGYSDVWLNSLPDVIWESAAAVGNPFKLGDIGTGKTVLDVGCGAGADACVAALQVGDTGNIIGVDCTPAMIDKARENSWHAGLCNIAFYEADYSRLPVADNTIDVVISNGAINLSENKDQVFRELFRVLKPGGRLQIADMIRETDGCCNTESKTESWADCVQGTLSADKLLAVISNAGFTDATLVELTGYRTSDSTNGALVRALRG</sequence>
<comment type="catalytic activity">
    <reaction evidence="6">
        <text>arsenic triglutathione + [thioredoxin]-dithiol + S-adenosyl-L-methionine + 2 H2O = methylarsonous acid + [thioredoxin]-disulfide + 3 glutathione + S-adenosyl-L-homocysteine + H(+)</text>
        <dbReference type="Rhea" id="RHEA:69460"/>
        <dbReference type="Rhea" id="RHEA-COMP:10698"/>
        <dbReference type="Rhea" id="RHEA-COMP:10700"/>
        <dbReference type="ChEBI" id="CHEBI:15377"/>
        <dbReference type="ChEBI" id="CHEBI:15378"/>
        <dbReference type="ChEBI" id="CHEBI:17826"/>
        <dbReference type="ChEBI" id="CHEBI:29950"/>
        <dbReference type="ChEBI" id="CHEBI:50058"/>
        <dbReference type="ChEBI" id="CHEBI:57856"/>
        <dbReference type="ChEBI" id="CHEBI:57925"/>
        <dbReference type="ChEBI" id="CHEBI:59789"/>
        <dbReference type="ChEBI" id="CHEBI:183640"/>
        <dbReference type="EC" id="2.1.1.137"/>
    </reaction>
</comment>
<comment type="similarity">
    <text evidence="3">Belongs to the methyltransferase superfamily. Arsenite methyltransferase family.</text>
</comment>
<dbReference type="PANTHER" id="PTHR43675">
    <property type="entry name" value="ARSENITE METHYLTRANSFERASE"/>
    <property type="match status" value="1"/>
</dbReference>
<dbReference type="Gene3D" id="3.40.50.150">
    <property type="entry name" value="Vaccinia Virus protein VP39"/>
    <property type="match status" value="1"/>
</dbReference>
<reference evidence="10" key="1">
    <citation type="submission" date="2018-06" db="EMBL/GenBank/DDBJ databases">
        <authorList>
            <person name="Zhirakovskaya E."/>
        </authorList>
    </citation>
    <scope>NUCLEOTIDE SEQUENCE</scope>
</reference>
<evidence type="ECO:0000256" key="8">
    <source>
        <dbReference type="ARBA" id="ARBA00048428"/>
    </source>
</evidence>
<comment type="catalytic activity">
    <reaction evidence="7">
        <text>arsenic triglutathione + 2 [thioredoxin]-dithiol + 2 S-adenosyl-L-methionine + H2O = dimethylarsinous acid + 2 [thioredoxin]-disulfide + 3 glutathione + 2 S-adenosyl-L-homocysteine + 2 H(+)</text>
        <dbReference type="Rhea" id="RHEA:69464"/>
        <dbReference type="Rhea" id="RHEA-COMP:10698"/>
        <dbReference type="Rhea" id="RHEA-COMP:10700"/>
        <dbReference type="ChEBI" id="CHEBI:15377"/>
        <dbReference type="ChEBI" id="CHEBI:15378"/>
        <dbReference type="ChEBI" id="CHEBI:23808"/>
        <dbReference type="ChEBI" id="CHEBI:29950"/>
        <dbReference type="ChEBI" id="CHEBI:50058"/>
        <dbReference type="ChEBI" id="CHEBI:57856"/>
        <dbReference type="ChEBI" id="CHEBI:57925"/>
        <dbReference type="ChEBI" id="CHEBI:59789"/>
        <dbReference type="ChEBI" id="CHEBI:183640"/>
        <dbReference type="EC" id="2.1.1.137"/>
    </reaction>
</comment>
<evidence type="ECO:0000256" key="1">
    <source>
        <dbReference type="ARBA" id="ARBA00022679"/>
    </source>
</evidence>
<comment type="catalytic activity">
    <reaction evidence="8">
        <text>arsenic triglutathione + 3 [thioredoxin]-dithiol + 3 S-adenosyl-L-methionine = trimethylarsine + 3 [thioredoxin]-disulfide + 3 glutathione + 3 S-adenosyl-L-homocysteine + 3 H(+)</text>
        <dbReference type="Rhea" id="RHEA:69432"/>
        <dbReference type="Rhea" id="RHEA-COMP:10698"/>
        <dbReference type="Rhea" id="RHEA-COMP:10700"/>
        <dbReference type="ChEBI" id="CHEBI:15378"/>
        <dbReference type="ChEBI" id="CHEBI:27130"/>
        <dbReference type="ChEBI" id="CHEBI:29950"/>
        <dbReference type="ChEBI" id="CHEBI:50058"/>
        <dbReference type="ChEBI" id="CHEBI:57856"/>
        <dbReference type="ChEBI" id="CHEBI:57925"/>
        <dbReference type="ChEBI" id="CHEBI:59789"/>
        <dbReference type="ChEBI" id="CHEBI:183640"/>
        <dbReference type="EC" id="2.1.1.137"/>
    </reaction>
</comment>
<evidence type="ECO:0000256" key="6">
    <source>
        <dbReference type="ARBA" id="ARBA00047941"/>
    </source>
</evidence>
<dbReference type="InterPro" id="IPR029063">
    <property type="entry name" value="SAM-dependent_MTases_sf"/>
</dbReference>
<gene>
    <name evidence="10" type="ORF">MNBD_GAMMA15-38</name>
</gene>
<keyword evidence="2" id="KW-0949">S-adenosyl-L-methionine</keyword>
<organism evidence="10">
    <name type="scientific">hydrothermal vent metagenome</name>
    <dbReference type="NCBI Taxonomy" id="652676"/>
    <lineage>
        <taxon>unclassified sequences</taxon>
        <taxon>metagenomes</taxon>
        <taxon>ecological metagenomes</taxon>
    </lineage>
</organism>
<dbReference type="CDD" id="cd02440">
    <property type="entry name" value="AdoMet_MTases"/>
    <property type="match status" value="1"/>
</dbReference>
<evidence type="ECO:0000256" key="5">
    <source>
        <dbReference type="ARBA" id="ARBA00034545"/>
    </source>
</evidence>
<dbReference type="Pfam" id="PF13847">
    <property type="entry name" value="Methyltransf_31"/>
    <property type="match status" value="1"/>
</dbReference>
<proteinExistence type="inferred from homology"/>
<feature type="domain" description="Methyltransferase" evidence="9">
    <location>
        <begin position="72"/>
        <end position="216"/>
    </location>
</feature>
<accession>A0A3B0ZAZ5</accession>
<evidence type="ECO:0000256" key="3">
    <source>
        <dbReference type="ARBA" id="ARBA00034487"/>
    </source>
</evidence>
<evidence type="ECO:0000256" key="7">
    <source>
        <dbReference type="ARBA" id="ARBA00047943"/>
    </source>
</evidence>
<dbReference type="SUPFAM" id="SSF53335">
    <property type="entry name" value="S-adenosyl-L-methionine-dependent methyltransferases"/>
    <property type="match status" value="1"/>
</dbReference>